<sequence length="105" mass="12321">MLRKTKIIVIAESASVQQCAGAVFYVFGDMLDFPKMGYPNKTAKKGAKKCMIKWVYWGKLYETKFQAGCLVRRMENDWWVYGYECPQEIEVFRSRKGRFGVRFLP</sequence>
<dbReference type="AlphaFoldDB" id="A0A3D9SI30"/>
<gene>
    <name evidence="1" type="ORF">A8990_10223</name>
</gene>
<proteinExistence type="predicted"/>
<protein>
    <submittedName>
        <fullName evidence="1">Uncharacterized protein</fullName>
    </submittedName>
</protein>
<dbReference type="EMBL" id="QTTN01000002">
    <property type="protein sequence ID" value="REE92940.1"/>
    <property type="molecule type" value="Genomic_DNA"/>
</dbReference>
<name>A0A3D9SI30_9BACL</name>
<comment type="caution">
    <text evidence="1">The sequence shown here is derived from an EMBL/GenBank/DDBJ whole genome shotgun (WGS) entry which is preliminary data.</text>
</comment>
<dbReference type="Proteomes" id="UP000256304">
    <property type="component" value="Unassembled WGS sequence"/>
</dbReference>
<evidence type="ECO:0000313" key="2">
    <source>
        <dbReference type="Proteomes" id="UP000256304"/>
    </source>
</evidence>
<accession>A0A3D9SI30</accession>
<reference evidence="1 2" key="1">
    <citation type="submission" date="2018-08" db="EMBL/GenBank/DDBJ databases">
        <title>Genomic Encyclopedia of Type Strains, Phase III (KMG-III): the genomes of soil and plant-associated and newly described type strains.</title>
        <authorList>
            <person name="Whitman W."/>
        </authorList>
    </citation>
    <scope>NUCLEOTIDE SEQUENCE [LARGE SCALE GENOMIC DNA]</scope>
    <source>
        <strain evidence="1 2">CGMCC 1.10966</strain>
    </source>
</reference>
<evidence type="ECO:0000313" key="1">
    <source>
        <dbReference type="EMBL" id="REE92940.1"/>
    </source>
</evidence>
<organism evidence="1 2">
    <name type="scientific">Paenibacillus taihuensis</name>
    <dbReference type="NCBI Taxonomy" id="1156355"/>
    <lineage>
        <taxon>Bacteria</taxon>
        <taxon>Bacillati</taxon>
        <taxon>Bacillota</taxon>
        <taxon>Bacilli</taxon>
        <taxon>Bacillales</taxon>
        <taxon>Paenibacillaceae</taxon>
        <taxon>Paenibacillus</taxon>
    </lineage>
</organism>
<keyword evidence="2" id="KW-1185">Reference proteome</keyword>